<evidence type="ECO:0000313" key="2">
    <source>
        <dbReference type="Proteomes" id="UP000535890"/>
    </source>
</evidence>
<protein>
    <recommendedName>
        <fullName evidence="3">Proteophosphoglycan 5</fullName>
    </recommendedName>
</protein>
<reference evidence="1 2" key="1">
    <citation type="submission" date="2020-07" db="EMBL/GenBank/DDBJ databases">
        <title>Sequencing the genomes of 1000 actinobacteria strains.</title>
        <authorList>
            <person name="Klenk H.-P."/>
        </authorList>
    </citation>
    <scope>NUCLEOTIDE SEQUENCE [LARGE SCALE GENOMIC DNA]</scope>
    <source>
        <strain evidence="1 2">DSM 45772</strain>
    </source>
</reference>
<comment type="caution">
    <text evidence="1">The sequence shown here is derived from an EMBL/GenBank/DDBJ whole genome shotgun (WGS) entry which is preliminary data.</text>
</comment>
<organism evidence="1 2">
    <name type="scientific">Actinomycetospora corticicola</name>
    <dbReference type="NCBI Taxonomy" id="663602"/>
    <lineage>
        <taxon>Bacteria</taxon>
        <taxon>Bacillati</taxon>
        <taxon>Actinomycetota</taxon>
        <taxon>Actinomycetes</taxon>
        <taxon>Pseudonocardiales</taxon>
        <taxon>Pseudonocardiaceae</taxon>
        <taxon>Actinomycetospora</taxon>
    </lineage>
</organism>
<name>A0A7Y9J7U0_9PSEU</name>
<gene>
    <name evidence="1" type="ORF">BJ983_004675</name>
</gene>
<sequence length="205" mass="22595">MALVPVDLPTPTTMRGRWAAFAAILGARGWGSGAFAEPARWHYDDGGGNWADLHLVGDGRAVLVGNDHEYSDTYFREAATYFQEEETDLLAGAPDWWEAPAIDGMARQMWVGFVYGWDGEGWWRAPYDLSDGFASLHPVFVDDERCRDLIVEFVENEAPHPVRPEAVDALIAAGADLDRETLRAVADVPEWDLDAGVAAARAFRG</sequence>
<evidence type="ECO:0008006" key="3">
    <source>
        <dbReference type="Google" id="ProtNLM"/>
    </source>
</evidence>
<dbReference type="AlphaFoldDB" id="A0A7Y9J7U0"/>
<evidence type="ECO:0000313" key="1">
    <source>
        <dbReference type="EMBL" id="NYD38573.1"/>
    </source>
</evidence>
<keyword evidence="2" id="KW-1185">Reference proteome</keyword>
<dbReference type="RefSeq" id="WP_179795997.1">
    <property type="nucleotide sequence ID" value="NZ_BAABHP010000027.1"/>
</dbReference>
<accession>A0A7Y9J7U0</accession>
<dbReference type="Proteomes" id="UP000535890">
    <property type="component" value="Unassembled WGS sequence"/>
</dbReference>
<proteinExistence type="predicted"/>
<dbReference type="EMBL" id="JACCBN010000001">
    <property type="protein sequence ID" value="NYD38573.1"/>
    <property type="molecule type" value="Genomic_DNA"/>
</dbReference>